<gene>
    <name evidence="1" type="ORF">H4S07_001901</name>
</gene>
<organism evidence="1 2">
    <name type="scientific">Coemansia furcata</name>
    <dbReference type="NCBI Taxonomy" id="417177"/>
    <lineage>
        <taxon>Eukaryota</taxon>
        <taxon>Fungi</taxon>
        <taxon>Fungi incertae sedis</taxon>
        <taxon>Zoopagomycota</taxon>
        <taxon>Kickxellomycotina</taxon>
        <taxon>Kickxellomycetes</taxon>
        <taxon>Kickxellales</taxon>
        <taxon>Kickxellaceae</taxon>
        <taxon>Coemansia</taxon>
    </lineage>
</organism>
<evidence type="ECO:0000313" key="2">
    <source>
        <dbReference type="Proteomes" id="UP001140096"/>
    </source>
</evidence>
<feature type="non-terminal residue" evidence="1">
    <location>
        <position position="1"/>
    </location>
</feature>
<proteinExistence type="predicted"/>
<sequence>VERGAFRVDVCGQQFSVPTEQGPAADVERQLLQLLQPANARLRAQAAAAAAVGAAAVEGLMGGLLTGTEAALARLRRTRRRVSTAPVAAEVAAPTEASLMLGKDDWAAAATPGIVRAGMGAVCASLRSGRGIGVEVAGDVIDGVMSFEIGAGSSAVLGVAVCVAAEVDAPFSSGVMESVVAAMNRHARRHADVRHAWALMLGPGCVRACLLEPDAVHLTAVQSTAAPAGRLLLGTIVASAALAEPWRLGADPTMRWRQDLDRWEIECPGTDDDEPARTVFAQHEPLFIAETFFGRFTRCFAVALSPDDRDFTYILKDSWQLVATDLGDAELRDEIGVLRGMQVALDKVKCEGGVLQRLVCGGTVLVNNARDSTRLVLGPELDSYARWTVAHGSKRTTAAHRLHRRMVSGPVGVALHEMRNERDAVAAVAGAMIAYAAILQHTGILHRDISLGNVLAVRQADGSVRGMLIDFDHSVALDEERNLKRPGHVGTAPFMSIANLEGIDVPRTSVDDWEAALALLLCLAARPSRRDELCARLASIGPSGGADFRRDVFASRKSLEATIAAYLDPACEHALRLIRGLYQALFAHPSCSGTARIMLRGNRLVDPIIRRVQFAVVIHERCLKVVTEYLAKAESEAVPTLMALPKLRFSSISSVGSGSTATIQPPPSKTPMACPLPAHPLLSVLPLPHVGGALRNKRKAHVDVEASPRVKRRKMTHDDVGFAPANFTPHPPPQTPSGADSSTIVGDTRSSASYTAPPADLPGASEVTVAPALVMVSPLNRREALRDEPPPVVSSPKRRRLF</sequence>
<accession>A0ACC1LN26</accession>
<comment type="caution">
    <text evidence="1">The sequence shown here is derived from an EMBL/GenBank/DDBJ whole genome shotgun (WGS) entry which is preliminary data.</text>
</comment>
<keyword evidence="2" id="KW-1185">Reference proteome</keyword>
<evidence type="ECO:0000313" key="1">
    <source>
        <dbReference type="EMBL" id="KAJ2811680.1"/>
    </source>
</evidence>
<reference evidence="1" key="1">
    <citation type="submission" date="2022-07" db="EMBL/GenBank/DDBJ databases">
        <title>Phylogenomic reconstructions and comparative analyses of Kickxellomycotina fungi.</title>
        <authorList>
            <person name="Reynolds N.K."/>
            <person name="Stajich J.E."/>
            <person name="Barry K."/>
            <person name="Grigoriev I.V."/>
            <person name="Crous P."/>
            <person name="Smith M.E."/>
        </authorList>
    </citation>
    <scope>NUCLEOTIDE SEQUENCE</scope>
    <source>
        <strain evidence="1">CBS 102833</strain>
    </source>
</reference>
<dbReference type="EMBL" id="JANBUP010000380">
    <property type="protein sequence ID" value="KAJ2811680.1"/>
    <property type="molecule type" value="Genomic_DNA"/>
</dbReference>
<dbReference type="Proteomes" id="UP001140096">
    <property type="component" value="Unassembled WGS sequence"/>
</dbReference>
<protein>
    <submittedName>
        <fullName evidence="1">Uncharacterized protein</fullName>
    </submittedName>
</protein>
<name>A0ACC1LN26_9FUNG</name>